<dbReference type="AlphaFoldDB" id="A0AAD6C6N9"/>
<proteinExistence type="predicted"/>
<feature type="transmembrane region" description="Helical" evidence="1">
    <location>
        <begin position="86"/>
        <end position="107"/>
    </location>
</feature>
<reference evidence="2" key="1">
    <citation type="submission" date="2022-12" db="EMBL/GenBank/DDBJ databases">
        <authorList>
            <person name="Petersen C."/>
        </authorList>
    </citation>
    <scope>NUCLEOTIDE SEQUENCE</scope>
    <source>
        <strain evidence="2">IBT 16125</strain>
    </source>
</reference>
<sequence length="122" mass="13633">MGILLTGNVILRFLHEEKQANRPLGLHGLYGGSFRFLKPHEMHPLKANMFAPGNFVGPLAGNFGGRFPKPQLLHYMDLVNRADVKACLPFIATVCICLPFFFGSKLFSRGLPFDLWADMLSL</sequence>
<evidence type="ECO:0000313" key="2">
    <source>
        <dbReference type="EMBL" id="KAJ5453811.1"/>
    </source>
</evidence>
<comment type="caution">
    <text evidence="2">The sequence shown here is derived from an EMBL/GenBank/DDBJ whole genome shotgun (WGS) entry which is preliminary data.</text>
</comment>
<name>A0AAD6C6N9_9EURO</name>
<evidence type="ECO:0000256" key="1">
    <source>
        <dbReference type="SAM" id="Phobius"/>
    </source>
</evidence>
<dbReference type="GeneID" id="81598392"/>
<evidence type="ECO:0000313" key="3">
    <source>
        <dbReference type="Proteomes" id="UP001213681"/>
    </source>
</evidence>
<dbReference type="EMBL" id="JAPVEA010000005">
    <property type="protein sequence ID" value="KAJ5453811.1"/>
    <property type="molecule type" value="Genomic_DNA"/>
</dbReference>
<keyword evidence="1" id="KW-0812">Transmembrane</keyword>
<gene>
    <name evidence="2" type="ORF">N7458_004767</name>
</gene>
<organism evidence="2 3">
    <name type="scientific">Penicillium daleae</name>
    <dbReference type="NCBI Taxonomy" id="63821"/>
    <lineage>
        <taxon>Eukaryota</taxon>
        <taxon>Fungi</taxon>
        <taxon>Dikarya</taxon>
        <taxon>Ascomycota</taxon>
        <taxon>Pezizomycotina</taxon>
        <taxon>Eurotiomycetes</taxon>
        <taxon>Eurotiomycetidae</taxon>
        <taxon>Eurotiales</taxon>
        <taxon>Aspergillaceae</taxon>
        <taxon>Penicillium</taxon>
    </lineage>
</organism>
<keyword evidence="1" id="KW-0472">Membrane</keyword>
<keyword evidence="1" id="KW-1133">Transmembrane helix</keyword>
<reference evidence="2" key="2">
    <citation type="journal article" date="2023" name="IMA Fungus">
        <title>Comparative genomic study of the Penicillium genus elucidates a diverse pangenome and 15 lateral gene transfer events.</title>
        <authorList>
            <person name="Petersen C."/>
            <person name="Sorensen T."/>
            <person name="Nielsen M.R."/>
            <person name="Sondergaard T.E."/>
            <person name="Sorensen J.L."/>
            <person name="Fitzpatrick D.A."/>
            <person name="Frisvad J.C."/>
            <person name="Nielsen K.L."/>
        </authorList>
    </citation>
    <scope>NUCLEOTIDE SEQUENCE</scope>
    <source>
        <strain evidence="2">IBT 16125</strain>
    </source>
</reference>
<dbReference type="Proteomes" id="UP001213681">
    <property type="component" value="Unassembled WGS sequence"/>
</dbReference>
<accession>A0AAD6C6N9</accession>
<keyword evidence="3" id="KW-1185">Reference proteome</keyword>
<dbReference type="RefSeq" id="XP_056766767.1">
    <property type="nucleotide sequence ID" value="XM_056908149.1"/>
</dbReference>
<protein>
    <submittedName>
        <fullName evidence="2">Uncharacterized protein</fullName>
    </submittedName>
</protein>